<evidence type="ECO:0000256" key="5">
    <source>
        <dbReference type="ARBA" id="ARBA00023002"/>
    </source>
</evidence>
<feature type="binding site" evidence="11">
    <location>
        <position position="287"/>
    </location>
    <ligand>
        <name>NAD(+)</name>
        <dbReference type="ChEBI" id="CHEBI:57540"/>
    </ligand>
</feature>
<feature type="binding site" evidence="10">
    <location>
        <position position="281"/>
    </location>
    <ligand>
        <name>substrate</name>
    </ligand>
</feature>
<evidence type="ECO:0000256" key="1">
    <source>
        <dbReference type="ARBA" id="ARBA00004701"/>
    </source>
</evidence>
<evidence type="ECO:0000256" key="3">
    <source>
        <dbReference type="ARBA" id="ARBA00012954"/>
    </source>
</evidence>
<dbReference type="SMART" id="SM00984">
    <property type="entry name" value="UDPG_MGDP_dh_C"/>
    <property type="match status" value="1"/>
</dbReference>
<dbReference type="FunFam" id="1.20.5.100:FF:000001">
    <property type="entry name" value="UDP-glucose 6-dehydrogenase"/>
    <property type="match status" value="1"/>
</dbReference>
<feature type="binding site" evidence="10">
    <location>
        <begin position="273"/>
        <end position="277"/>
    </location>
    <ligand>
        <name>substrate</name>
    </ligand>
</feature>
<dbReference type="InterPro" id="IPR028357">
    <property type="entry name" value="UDPglc_DH_bac"/>
</dbReference>
<evidence type="ECO:0000256" key="9">
    <source>
        <dbReference type="PIRSR" id="PIRSR500134-1"/>
    </source>
</evidence>
<keyword evidence="5 8" id="KW-0560">Oxidoreductase</keyword>
<dbReference type="InterPro" id="IPR001732">
    <property type="entry name" value="UDP-Glc/GDP-Man_DH_N"/>
</dbReference>
<comment type="pathway">
    <text evidence="1">Nucleotide-sugar biosynthesis; UDP-alpha-D-glucuronate biosynthesis; UDP-alpha-D-glucuronate from UDP-alpha-D-glucose: step 1/1.</text>
</comment>
<evidence type="ECO:0000256" key="2">
    <source>
        <dbReference type="ARBA" id="ARBA00006601"/>
    </source>
</evidence>
<evidence type="ECO:0000256" key="11">
    <source>
        <dbReference type="PIRSR" id="PIRSR500134-3"/>
    </source>
</evidence>
<dbReference type="GO" id="GO:0006024">
    <property type="term" value="P:glycosaminoglycan biosynthetic process"/>
    <property type="evidence" value="ECO:0007669"/>
    <property type="project" value="TreeGrafter"/>
</dbReference>
<evidence type="ECO:0000256" key="4">
    <source>
        <dbReference type="ARBA" id="ARBA00015132"/>
    </source>
</evidence>
<dbReference type="NCBIfam" id="TIGR03026">
    <property type="entry name" value="NDP-sugDHase"/>
    <property type="match status" value="1"/>
</dbReference>
<dbReference type="GO" id="GO:0003979">
    <property type="term" value="F:UDP-glucose 6-dehydrogenase activity"/>
    <property type="evidence" value="ECO:0007669"/>
    <property type="project" value="UniProtKB-EC"/>
</dbReference>
<evidence type="ECO:0000256" key="8">
    <source>
        <dbReference type="PIRNR" id="PIRNR000124"/>
    </source>
</evidence>
<feature type="binding site" evidence="11">
    <location>
        <position position="137"/>
    </location>
    <ligand>
        <name>NAD(+)</name>
        <dbReference type="ChEBI" id="CHEBI:57540"/>
    </ligand>
</feature>
<feature type="binding site" evidence="11">
    <location>
        <position position="97"/>
    </location>
    <ligand>
        <name>NAD(+)</name>
        <dbReference type="ChEBI" id="CHEBI:57540"/>
    </ligand>
</feature>
<sequence>MTSDNYNIDVTKIGCIGAGYVGGPTMAMMAYKCPNLRIYAADVNETRINGWNSSVPPIYEPGLNDILDKTRNINLFFTTNVEMVIKECDILFIAVNTPTKDYGIGKDRIPDLSMWEECARSIAKYSNRNKIIIEKSTVPVKTCDLLLETLNSCKLDRNIQFSIISNPEFLSEGTSIYDLEHPDRVLIGGKMECQYTLYSMEILKNIYLNWIPEEKILMINAWSSELTKLASNAFLAQRISSINSISRLCEITGANIDQVSRAVGCDNRIGSKFLKASLGFGGSCFKKDILCLSYLFEHYNLKEDALYWKSVSKLNEYQTNCFSEKIIKHMFNNIKNKKISILGFSFKKDTSDIRETPAVIVCQKLIDEGAKLIIYDPCVDSNNIIIELEKKLHLCLKQNININQERVSNVIVTKNIQDCFKDSHALVFCTDWDAFNSIDFQSIINVMEKPAYIFDGRNFLDHNRLFNIGFNVISIGISPMVHRNNNNNIIENEVQCVGKNACIQKMEDESLGATENTISN</sequence>
<dbReference type="Pfam" id="PF03720">
    <property type="entry name" value="UDPG_MGDP_dh_C"/>
    <property type="match status" value="1"/>
</dbReference>
<dbReference type="InterPro" id="IPR028356">
    <property type="entry name" value="UDPglc_DH_euk"/>
</dbReference>
<reference evidence="13 14" key="1">
    <citation type="submission" date="2023-10" db="EMBL/GenBank/DDBJ databases">
        <title>Comparative genomics analysis reveals potential genetic determinants of host preference in Cryptosporidium xiaoi.</title>
        <authorList>
            <person name="Xiao L."/>
            <person name="Li J."/>
        </authorList>
    </citation>
    <scope>NUCLEOTIDE SEQUENCE [LARGE SCALE GENOMIC DNA]</scope>
    <source>
        <strain evidence="13 14">52996</strain>
    </source>
</reference>
<dbReference type="InterPro" id="IPR017476">
    <property type="entry name" value="UDP-Glc/GDP-Man"/>
</dbReference>
<feature type="binding site" evidence="10">
    <location>
        <position position="347"/>
    </location>
    <ligand>
        <name>substrate</name>
    </ligand>
</feature>
<dbReference type="Gene3D" id="3.40.50.720">
    <property type="entry name" value="NAD(P)-binding Rossmann-like Domain"/>
    <property type="match status" value="2"/>
</dbReference>
<feature type="active site" description="Nucleophile" evidence="9">
    <location>
        <position position="284"/>
    </location>
</feature>
<feature type="binding site" evidence="11">
    <location>
        <position position="47"/>
    </location>
    <ligand>
        <name>NAD(+)</name>
        <dbReference type="ChEBI" id="CHEBI:57540"/>
    </ligand>
</feature>
<dbReference type="EC" id="1.1.1.22" evidence="3 8"/>
<dbReference type="PANTHER" id="PTHR11374:SF3">
    <property type="entry name" value="UDP-GLUCOSE 6-DEHYDROGENASE"/>
    <property type="match status" value="1"/>
</dbReference>
<dbReference type="InterPro" id="IPR008927">
    <property type="entry name" value="6-PGluconate_DH-like_C_sf"/>
</dbReference>
<feature type="binding site" evidence="10">
    <location>
        <begin position="169"/>
        <end position="172"/>
    </location>
    <ligand>
        <name>substrate</name>
    </ligand>
</feature>
<dbReference type="GO" id="GO:0005634">
    <property type="term" value="C:nucleus"/>
    <property type="evidence" value="ECO:0007669"/>
    <property type="project" value="TreeGrafter"/>
</dbReference>
<feature type="domain" description="UDP-glucose/GDP-mannose dehydrogenase C-terminal" evidence="12">
    <location>
        <begin position="340"/>
        <end position="462"/>
    </location>
</feature>
<dbReference type="SUPFAM" id="SSF48179">
    <property type="entry name" value="6-phosphogluconate dehydrogenase C-terminal domain-like"/>
    <property type="match status" value="1"/>
</dbReference>
<dbReference type="PANTHER" id="PTHR11374">
    <property type="entry name" value="UDP-GLUCOSE DEHYDROGENASE/UDP-MANNAC DEHYDROGENASE"/>
    <property type="match status" value="1"/>
</dbReference>
<dbReference type="SUPFAM" id="SSF52413">
    <property type="entry name" value="UDP-glucose/GDP-mannose dehydrogenase C-terminal domain"/>
    <property type="match status" value="1"/>
</dbReference>
<dbReference type="InterPro" id="IPR014026">
    <property type="entry name" value="UDP-Glc/GDP-Man_DH_dimer"/>
</dbReference>
<feature type="binding site" evidence="11">
    <location>
        <position position="354"/>
    </location>
    <ligand>
        <name>NAD(+)</name>
        <dbReference type="ChEBI" id="CHEBI:57540"/>
    </ligand>
</feature>
<comment type="similarity">
    <text evidence="2 8">Belongs to the UDP-glucose/GDP-mannose dehydrogenase family.</text>
</comment>
<dbReference type="FunFam" id="3.40.50.720:FF:000032">
    <property type="entry name" value="UDP-glucose 6-dehydrogenase"/>
    <property type="match status" value="1"/>
</dbReference>
<dbReference type="FunFam" id="3.40.50.720:FF:000114">
    <property type="entry name" value="UDP-glucose 6-dehydrogenase"/>
    <property type="match status" value="1"/>
</dbReference>
<dbReference type="Gene3D" id="1.20.5.100">
    <property type="entry name" value="Cytochrome c1, transmembrane anchor, C-terminal"/>
    <property type="match status" value="1"/>
</dbReference>
<evidence type="ECO:0000256" key="7">
    <source>
        <dbReference type="ARBA" id="ARBA00047473"/>
    </source>
</evidence>
<dbReference type="Pfam" id="PF03721">
    <property type="entry name" value="UDPG_MGDP_dh_N"/>
    <property type="match status" value="1"/>
</dbReference>
<dbReference type="Proteomes" id="UP001311799">
    <property type="component" value="Unassembled WGS sequence"/>
</dbReference>
<evidence type="ECO:0000313" key="14">
    <source>
        <dbReference type="Proteomes" id="UP001311799"/>
    </source>
</evidence>
<dbReference type="EMBL" id="JAWDEY010000011">
    <property type="protein sequence ID" value="KAK6589713.1"/>
    <property type="molecule type" value="Genomic_DNA"/>
</dbReference>
<dbReference type="Pfam" id="PF00984">
    <property type="entry name" value="UDPG_MGDP_dh"/>
    <property type="match status" value="1"/>
</dbReference>
<evidence type="ECO:0000313" key="13">
    <source>
        <dbReference type="EMBL" id="KAK6589713.1"/>
    </source>
</evidence>
<dbReference type="PIRSF" id="PIRSF000124">
    <property type="entry name" value="UDPglc_GDPman_dh"/>
    <property type="match status" value="1"/>
</dbReference>
<dbReference type="PIRSF" id="PIRSF500134">
    <property type="entry name" value="UDPglc_DH_bac"/>
    <property type="match status" value="1"/>
</dbReference>
<dbReference type="InterPro" id="IPR036220">
    <property type="entry name" value="UDP-Glc/GDP-Man_DH_C_sf"/>
</dbReference>
<dbReference type="AlphaFoldDB" id="A0AAV9XYQ3"/>
<evidence type="ECO:0000256" key="10">
    <source>
        <dbReference type="PIRSR" id="PIRSR500134-2"/>
    </source>
</evidence>
<feature type="binding site" evidence="11">
    <location>
        <position position="42"/>
    </location>
    <ligand>
        <name>NAD(+)</name>
        <dbReference type="ChEBI" id="CHEBI:57540"/>
    </ligand>
</feature>
<keyword evidence="14" id="KW-1185">Reference proteome</keyword>
<comment type="catalytic activity">
    <reaction evidence="7 8">
        <text>UDP-alpha-D-glucose + 2 NAD(+) + H2O = UDP-alpha-D-glucuronate + 2 NADH + 3 H(+)</text>
        <dbReference type="Rhea" id="RHEA:23596"/>
        <dbReference type="ChEBI" id="CHEBI:15377"/>
        <dbReference type="ChEBI" id="CHEBI:15378"/>
        <dbReference type="ChEBI" id="CHEBI:57540"/>
        <dbReference type="ChEBI" id="CHEBI:57945"/>
        <dbReference type="ChEBI" id="CHEBI:58052"/>
        <dbReference type="ChEBI" id="CHEBI:58885"/>
        <dbReference type="EC" id="1.1.1.22"/>
    </reaction>
</comment>
<accession>A0AAV9XYQ3</accession>
<gene>
    <name evidence="13" type="ORF">RS030_171</name>
</gene>
<dbReference type="InterPro" id="IPR036291">
    <property type="entry name" value="NAD(P)-bd_dom_sf"/>
</dbReference>
<feature type="binding site" evidence="10">
    <location>
        <position position="228"/>
    </location>
    <ligand>
        <name>substrate</name>
    </ligand>
</feature>
<evidence type="ECO:0000256" key="6">
    <source>
        <dbReference type="ARBA" id="ARBA00023027"/>
    </source>
</evidence>
<organism evidence="13 14">
    <name type="scientific">Cryptosporidium xiaoi</name>
    <dbReference type="NCBI Taxonomy" id="659607"/>
    <lineage>
        <taxon>Eukaryota</taxon>
        <taxon>Sar</taxon>
        <taxon>Alveolata</taxon>
        <taxon>Apicomplexa</taxon>
        <taxon>Conoidasida</taxon>
        <taxon>Coccidia</taxon>
        <taxon>Eucoccidiorida</taxon>
        <taxon>Eimeriorina</taxon>
        <taxon>Cryptosporidiidae</taxon>
        <taxon>Cryptosporidium</taxon>
    </lineage>
</organism>
<evidence type="ECO:0000259" key="12">
    <source>
        <dbReference type="SMART" id="SM00984"/>
    </source>
</evidence>
<proteinExistence type="inferred from homology"/>
<dbReference type="GO" id="GO:0051287">
    <property type="term" value="F:NAD binding"/>
    <property type="evidence" value="ECO:0007669"/>
    <property type="project" value="InterPro"/>
</dbReference>
<dbReference type="InterPro" id="IPR014027">
    <property type="entry name" value="UDP-Glc/GDP-Man_DH_C"/>
</dbReference>
<protein>
    <recommendedName>
        <fullName evidence="4 8">UDP-glucose 6-dehydrogenase</fullName>
        <ecNumber evidence="3 8">1.1.1.22</ecNumber>
    </recommendedName>
</protein>
<keyword evidence="6 8" id="KW-0520">NAD</keyword>
<comment type="caution">
    <text evidence="13">The sequence shown here is derived from an EMBL/GenBank/DDBJ whole genome shotgun (WGS) entry which is preliminary data.</text>
</comment>
<name>A0AAV9XYQ3_9CRYT</name>
<feature type="binding site" evidence="11">
    <location>
        <position position="172"/>
    </location>
    <ligand>
        <name>NAD(+)</name>
        <dbReference type="ChEBI" id="CHEBI:57540"/>
    </ligand>
</feature>
<dbReference type="SUPFAM" id="SSF51735">
    <property type="entry name" value="NAD(P)-binding Rossmann-fold domains"/>
    <property type="match status" value="1"/>
</dbReference>
<dbReference type="GO" id="GO:0000271">
    <property type="term" value="P:polysaccharide biosynthetic process"/>
    <property type="evidence" value="ECO:0007669"/>
    <property type="project" value="InterPro"/>
</dbReference>